<evidence type="ECO:0008006" key="4">
    <source>
        <dbReference type="Google" id="ProtNLM"/>
    </source>
</evidence>
<evidence type="ECO:0000313" key="3">
    <source>
        <dbReference type="EMBL" id="SPD11784.1"/>
    </source>
</evidence>
<keyword evidence="2" id="KW-1133">Transmembrane helix</keyword>
<proteinExistence type="predicted"/>
<organism evidence="3">
    <name type="scientific">Fagus sylvatica</name>
    <name type="common">Beechnut</name>
    <dbReference type="NCBI Taxonomy" id="28930"/>
    <lineage>
        <taxon>Eukaryota</taxon>
        <taxon>Viridiplantae</taxon>
        <taxon>Streptophyta</taxon>
        <taxon>Embryophyta</taxon>
        <taxon>Tracheophyta</taxon>
        <taxon>Spermatophyta</taxon>
        <taxon>Magnoliopsida</taxon>
        <taxon>eudicotyledons</taxon>
        <taxon>Gunneridae</taxon>
        <taxon>Pentapetalae</taxon>
        <taxon>rosids</taxon>
        <taxon>fabids</taxon>
        <taxon>Fagales</taxon>
        <taxon>Fagaceae</taxon>
        <taxon>Fagus</taxon>
    </lineage>
</organism>
<protein>
    <recommendedName>
        <fullName evidence="4">Late embryogenesis abundant protein LEA-2 subgroup domain-containing protein</fullName>
    </recommendedName>
</protein>
<gene>
    <name evidence="3" type="ORF">FSB_LOCUS39666</name>
</gene>
<dbReference type="AlphaFoldDB" id="A0A2N9HJF9"/>
<sequence length="227" mass="25359">MHAKSDSEVSMDQGSSPPRSPRRPVLYYVQSPSNHDAEKMSYGSSPFGSPHHHYYHCSPIHHSRESSTSRFSASLKNPKSLYTWKKIQKEPTDETDEDDEDDGPFGGYGRSVRLYVSFVLLFVLLFTVFSLILWGASKSYKPKVFVKNIVFENFYIQAGSDNSGVSTDMLSLNSTVKILYRNPATFFGVHVTATPIQLQYYQLQLASGQVPAKGCGKPLQGCTILEA</sequence>
<keyword evidence="2" id="KW-0812">Transmembrane</keyword>
<feature type="region of interest" description="Disordered" evidence="1">
    <location>
        <begin position="1"/>
        <end position="30"/>
    </location>
</feature>
<evidence type="ECO:0000256" key="1">
    <source>
        <dbReference type="SAM" id="MobiDB-lite"/>
    </source>
</evidence>
<keyword evidence="2" id="KW-0472">Membrane</keyword>
<reference evidence="3" key="1">
    <citation type="submission" date="2018-02" db="EMBL/GenBank/DDBJ databases">
        <authorList>
            <person name="Cohen D.B."/>
            <person name="Kent A.D."/>
        </authorList>
    </citation>
    <scope>NUCLEOTIDE SEQUENCE</scope>
</reference>
<evidence type="ECO:0000256" key="2">
    <source>
        <dbReference type="SAM" id="Phobius"/>
    </source>
</evidence>
<dbReference type="EMBL" id="OIVN01003513">
    <property type="protein sequence ID" value="SPD11784.1"/>
    <property type="molecule type" value="Genomic_DNA"/>
</dbReference>
<accession>A0A2N9HJF9</accession>
<feature type="transmembrane region" description="Helical" evidence="2">
    <location>
        <begin position="114"/>
        <end position="134"/>
    </location>
</feature>
<name>A0A2N9HJF9_FAGSY</name>